<comment type="caution">
    <text evidence="2">The sequence shown here is derived from an EMBL/GenBank/DDBJ whole genome shotgun (WGS) entry which is preliminary data.</text>
</comment>
<evidence type="ECO:0000259" key="1">
    <source>
        <dbReference type="Pfam" id="PF12728"/>
    </source>
</evidence>
<evidence type="ECO:0000313" key="3">
    <source>
        <dbReference type="Proteomes" id="UP000316304"/>
    </source>
</evidence>
<feature type="domain" description="Helix-turn-helix" evidence="1">
    <location>
        <begin position="36"/>
        <end position="83"/>
    </location>
</feature>
<dbReference type="Proteomes" id="UP000316304">
    <property type="component" value="Unassembled WGS sequence"/>
</dbReference>
<name>A0A5C6C6N1_9BACT</name>
<sequence>MISIDTEALAEAIAEAILAKLPPRPEPPATQHLLVSSTKLATMLGISKPFIDRLRSEGKIPSIQVGTRRLYEPSEVVAALRKQNGVDQ</sequence>
<dbReference type="RefSeq" id="WP_231612552.1">
    <property type="nucleotide sequence ID" value="NZ_SJPT01000009.1"/>
</dbReference>
<dbReference type="AlphaFoldDB" id="A0A5C6C6N1"/>
<accession>A0A5C6C6N1</accession>
<dbReference type="EMBL" id="SJPT01000009">
    <property type="protein sequence ID" value="TWU20290.1"/>
    <property type="molecule type" value="Genomic_DNA"/>
</dbReference>
<dbReference type="Pfam" id="PF12728">
    <property type="entry name" value="HTH_17"/>
    <property type="match status" value="1"/>
</dbReference>
<dbReference type="InterPro" id="IPR009061">
    <property type="entry name" value="DNA-bd_dom_put_sf"/>
</dbReference>
<reference evidence="2 3" key="1">
    <citation type="submission" date="2019-02" db="EMBL/GenBank/DDBJ databases">
        <title>Deep-cultivation of Planctomycetes and their phenomic and genomic characterization uncovers novel biology.</title>
        <authorList>
            <person name="Wiegand S."/>
            <person name="Jogler M."/>
            <person name="Boedeker C."/>
            <person name="Pinto D."/>
            <person name="Vollmers J."/>
            <person name="Rivas-Marin E."/>
            <person name="Kohn T."/>
            <person name="Peeters S.H."/>
            <person name="Heuer A."/>
            <person name="Rast P."/>
            <person name="Oberbeckmann S."/>
            <person name="Bunk B."/>
            <person name="Jeske O."/>
            <person name="Meyerdierks A."/>
            <person name="Storesund J.E."/>
            <person name="Kallscheuer N."/>
            <person name="Luecker S."/>
            <person name="Lage O.M."/>
            <person name="Pohl T."/>
            <person name="Merkel B.J."/>
            <person name="Hornburger P."/>
            <person name="Mueller R.-W."/>
            <person name="Bruemmer F."/>
            <person name="Labrenz M."/>
            <person name="Spormann A.M."/>
            <person name="Op Den Camp H."/>
            <person name="Overmann J."/>
            <person name="Amann R."/>
            <person name="Jetten M.S.M."/>
            <person name="Mascher T."/>
            <person name="Medema M.H."/>
            <person name="Devos D.P."/>
            <person name="Kaster A.-K."/>
            <person name="Ovreas L."/>
            <person name="Rohde M."/>
            <person name="Galperin M.Y."/>
            <person name="Jogler C."/>
        </authorList>
    </citation>
    <scope>NUCLEOTIDE SEQUENCE [LARGE SCALE GENOMIC DNA]</scope>
    <source>
        <strain evidence="2 3">Pla52o</strain>
    </source>
</reference>
<organism evidence="2 3">
    <name type="scientific">Novipirellula galeiformis</name>
    <dbReference type="NCBI Taxonomy" id="2528004"/>
    <lineage>
        <taxon>Bacteria</taxon>
        <taxon>Pseudomonadati</taxon>
        <taxon>Planctomycetota</taxon>
        <taxon>Planctomycetia</taxon>
        <taxon>Pirellulales</taxon>
        <taxon>Pirellulaceae</taxon>
        <taxon>Novipirellula</taxon>
    </lineage>
</organism>
<protein>
    <recommendedName>
        <fullName evidence="1">Helix-turn-helix domain-containing protein</fullName>
    </recommendedName>
</protein>
<evidence type="ECO:0000313" key="2">
    <source>
        <dbReference type="EMBL" id="TWU20290.1"/>
    </source>
</evidence>
<proteinExistence type="predicted"/>
<keyword evidence="3" id="KW-1185">Reference proteome</keyword>
<gene>
    <name evidence="2" type="ORF">Pla52o_48090</name>
</gene>
<dbReference type="SUPFAM" id="SSF46955">
    <property type="entry name" value="Putative DNA-binding domain"/>
    <property type="match status" value="1"/>
</dbReference>
<dbReference type="InterPro" id="IPR041657">
    <property type="entry name" value="HTH_17"/>
</dbReference>